<keyword evidence="16" id="KW-1185">Reference proteome</keyword>
<comment type="subcellular location">
    <subcellularLocation>
        <location evidence="1 12">Nucleus</location>
    </subcellularLocation>
</comment>
<evidence type="ECO:0000313" key="15">
    <source>
        <dbReference type="EMBL" id="KAF2748672.1"/>
    </source>
</evidence>
<dbReference type="Proteomes" id="UP000799440">
    <property type="component" value="Unassembled WGS sequence"/>
</dbReference>
<comment type="catalytic activity">
    <reaction evidence="9 12">
        <text>O-phospho-L-seryl-[protein] + H2O = L-seryl-[protein] + phosphate</text>
        <dbReference type="Rhea" id="RHEA:20629"/>
        <dbReference type="Rhea" id="RHEA-COMP:9863"/>
        <dbReference type="Rhea" id="RHEA-COMP:11604"/>
        <dbReference type="ChEBI" id="CHEBI:15377"/>
        <dbReference type="ChEBI" id="CHEBI:29999"/>
        <dbReference type="ChEBI" id="CHEBI:43474"/>
        <dbReference type="ChEBI" id="CHEBI:83421"/>
        <dbReference type="EC" id="3.1.3.16"/>
    </reaction>
</comment>
<reference evidence="15" key="1">
    <citation type="journal article" date="2020" name="Stud. Mycol.">
        <title>101 Dothideomycetes genomes: a test case for predicting lifestyles and emergence of pathogens.</title>
        <authorList>
            <person name="Haridas S."/>
            <person name="Albert R."/>
            <person name="Binder M."/>
            <person name="Bloem J."/>
            <person name="Labutti K."/>
            <person name="Salamov A."/>
            <person name="Andreopoulos B."/>
            <person name="Baker S."/>
            <person name="Barry K."/>
            <person name="Bills G."/>
            <person name="Bluhm B."/>
            <person name="Cannon C."/>
            <person name="Castanera R."/>
            <person name="Culley D."/>
            <person name="Daum C."/>
            <person name="Ezra D."/>
            <person name="Gonzalez J."/>
            <person name="Henrissat B."/>
            <person name="Kuo A."/>
            <person name="Liang C."/>
            <person name="Lipzen A."/>
            <person name="Lutzoni F."/>
            <person name="Magnuson J."/>
            <person name="Mondo S."/>
            <person name="Nolan M."/>
            <person name="Ohm R."/>
            <person name="Pangilinan J."/>
            <person name="Park H.-J."/>
            <person name="Ramirez L."/>
            <person name="Alfaro M."/>
            <person name="Sun H."/>
            <person name="Tritt A."/>
            <person name="Yoshinaga Y."/>
            <person name="Zwiers L.-H."/>
            <person name="Turgeon B."/>
            <person name="Goodwin S."/>
            <person name="Spatafora J."/>
            <person name="Crous P."/>
            <person name="Grigoriev I."/>
        </authorList>
    </citation>
    <scope>NUCLEOTIDE SEQUENCE</scope>
    <source>
        <strain evidence="15">CBS 119925</strain>
    </source>
</reference>
<feature type="compositionally biased region" description="Acidic residues" evidence="13">
    <location>
        <begin position="290"/>
        <end position="307"/>
    </location>
</feature>
<evidence type="ECO:0000256" key="5">
    <source>
        <dbReference type="ARBA" id="ARBA00022801"/>
    </source>
</evidence>
<comment type="similarity">
    <text evidence="2 11 12">Belongs to the RPAP2 family.</text>
</comment>
<keyword evidence="3 12" id="KW-0479">Metal-binding</keyword>
<dbReference type="GO" id="GO:0005634">
    <property type="term" value="C:nucleus"/>
    <property type="evidence" value="ECO:0007669"/>
    <property type="project" value="UniProtKB-SubCell"/>
</dbReference>
<name>A0A6A6VDI9_9PLEO</name>
<sequence length="307" mass="34238">MAPKSILKNSTTSTNAPPMSRPVNQRHLRTALHHANILEHRKQVEQQVLDAVVDLLDFPTSPNADSQRPSASDARRFTEYLVPFQPSDYDALIEERNLAGRCGYALCPRPKGKAPSTARKHIIETDKGVEVVDRRVLEMWCSKDCARRALWVKVQLNEEPAWLRQGGAARAIELKVENEQEHKPNNLVLPFRPKTAPPTPAETEEDEVASAWAALDDAREALTVERGEKPGQPSKANDDLITATIQERVQTNLSPPAAPTLSNQQSHMAIEGHIPRATAQSIEELTISDNSEESEDDDDDQDWDIPF</sequence>
<dbReference type="AlphaFoldDB" id="A0A6A6VDI9"/>
<feature type="domain" description="RTR1-type" evidence="14">
    <location>
        <begin position="79"/>
        <end position="165"/>
    </location>
</feature>
<evidence type="ECO:0000256" key="4">
    <source>
        <dbReference type="ARBA" id="ARBA00022771"/>
    </source>
</evidence>
<feature type="compositionally biased region" description="Polar residues" evidence="13">
    <location>
        <begin position="7"/>
        <end position="17"/>
    </location>
</feature>
<dbReference type="InterPro" id="IPR039693">
    <property type="entry name" value="Rtr1/RPAP2"/>
</dbReference>
<dbReference type="InterPro" id="IPR038534">
    <property type="entry name" value="Rtr1/RPAP2_sf"/>
</dbReference>
<evidence type="ECO:0000256" key="8">
    <source>
        <dbReference type="ARBA" id="ARBA00023242"/>
    </source>
</evidence>
<dbReference type="Gene3D" id="1.25.40.820">
    <property type="match status" value="1"/>
</dbReference>
<dbReference type="Pfam" id="PF04181">
    <property type="entry name" value="RPAP2_Rtr1"/>
    <property type="match status" value="1"/>
</dbReference>
<gene>
    <name evidence="15" type="ORF">M011DRAFT_493507</name>
</gene>
<protein>
    <recommendedName>
        <fullName evidence="12">RNA polymerase II subunit B1 CTD phosphatase RPAP2 homolog</fullName>
        <ecNumber evidence="12">3.1.3.16</ecNumber>
    </recommendedName>
</protein>
<evidence type="ECO:0000256" key="7">
    <source>
        <dbReference type="ARBA" id="ARBA00022912"/>
    </source>
</evidence>
<dbReference type="OrthoDB" id="2590500at2759"/>
<dbReference type="EC" id="3.1.3.16" evidence="12"/>
<dbReference type="PANTHER" id="PTHR14732">
    <property type="entry name" value="RNA POLYMERASE II SUBUNIT B1 CTD PHOSPHATASE RPAP2-RELATED"/>
    <property type="match status" value="1"/>
</dbReference>
<feature type="region of interest" description="Disordered" evidence="13">
    <location>
        <begin position="252"/>
        <end position="307"/>
    </location>
</feature>
<dbReference type="GO" id="GO:0043175">
    <property type="term" value="F:RNA polymerase core enzyme binding"/>
    <property type="evidence" value="ECO:0007669"/>
    <property type="project" value="UniProtKB-UniRule"/>
</dbReference>
<evidence type="ECO:0000256" key="13">
    <source>
        <dbReference type="SAM" id="MobiDB-lite"/>
    </source>
</evidence>
<comment type="function">
    <text evidence="12">Putative RNA polymerase II subunit B1 C-terminal domain (CTD) phosphatase involved in RNA polymerase II transcription regulation.</text>
</comment>
<feature type="compositionally biased region" description="Polar residues" evidence="13">
    <location>
        <begin position="252"/>
        <end position="267"/>
    </location>
</feature>
<evidence type="ECO:0000256" key="11">
    <source>
        <dbReference type="PROSITE-ProRule" id="PRU00812"/>
    </source>
</evidence>
<evidence type="ECO:0000256" key="12">
    <source>
        <dbReference type="RuleBase" id="RU367080"/>
    </source>
</evidence>
<evidence type="ECO:0000256" key="3">
    <source>
        <dbReference type="ARBA" id="ARBA00022723"/>
    </source>
</evidence>
<dbReference type="PANTHER" id="PTHR14732:SF0">
    <property type="entry name" value="RNA POLYMERASE II SUBUNIT B1 CTD PHOSPHATASE RPAP2-RELATED"/>
    <property type="match status" value="1"/>
</dbReference>
<keyword evidence="5 12" id="KW-0378">Hydrolase</keyword>
<evidence type="ECO:0000259" key="14">
    <source>
        <dbReference type="PROSITE" id="PS51479"/>
    </source>
</evidence>
<feature type="region of interest" description="Disordered" evidence="13">
    <location>
        <begin position="1"/>
        <end position="22"/>
    </location>
</feature>
<proteinExistence type="inferred from homology"/>
<dbReference type="InterPro" id="IPR007308">
    <property type="entry name" value="Rtr1/RPAP2_dom"/>
</dbReference>
<keyword evidence="8 12" id="KW-0539">Nucleus</keyword>
<organism evidence="15 16">
    <name type="scientific">Sporormia fimetaria CBS 119925</name>
    <dbReference type="NCBI Taxonomy" id="1340428"/>
    <lineage>
        <taxon>Eukaryota</taxon>
        <taxon>Fungi</taxon>
        <taxon>Dikarya</taxon>
        <taxon>Ascomycota</taxon>
        <taxon>Pezizomycotina</taxon>
        <taxon>Dothideomycetes</taxon>
        <taxon>Pleosporomycetidae</taxon>
        <taxon>Pleosporales</taxon>
        <taxon>Sporormiaceae</taxon>
        <taxon>Sporormia</taxon>
    </lineage>
</organism>
<keyword evidence="4 12" id="KW-0863">Zinc-finger</keyword>
<evidence type="ECO:0000256" key="2">
    <source>
        <dbReference type="ARBA" id="ARBA00005676"/>
    </source>
</evidence>
<accession>A0A6A6VDI9</accession>
<comment type="catalytic activity">
    <reaction evidence="10 12">
        <text>O-phospho-L-threonyl-[protein] + H2O = L-threonyl-[protein] + phosphate</text>
        <dbReference type="Rhea" id="RHEA:47004"/>
        <dbReference type="Rhea" id="RHEA-COMP:11060"/>
        <dbReference type="Rhea" id="RHEA-COMP:11605"/>
        <dbReference type="ChEBI" id="CHEBI:15377"/>
        <dbReference type="ChEBI" id="CHEBI:30013"/>
        <dbReference type="ChEBI" id="CHEBI:43474"/>
        <dbReference type="ChEBI" id="CHEBI:61977"/>
        <dbReference type="EC" id="3.1.3.16"/>
    </reaction>
</comment>
<evidence type="ECO:0000256" key="9">
    <source>
        <dbReference type="ARBA" id="ARBA00047761"/>
    </source>
</evidence>
<keyword evidence="6 12" id="KW-0862">Zinc</keyword>
<dbReference type="EMBL" id="MU006568">
    <property type="protein sequence ID" value="KAF2748672.1"/>
    <property type="molecule type" value="Genomic_DNA"/>
</dbReference>
<evidence type="ECO:0000256" key="10">
    <source>
        <dbReference type="ARBA" id="ARBA00048336"/>
    </source>
</evidence>
<evidence type="ECO:0000256" key="1">
    <source>
        <dbReference type="ARBA" id="ARBA00004123"/>
    </source>
</evidence>
<dbReference type="PROSITE" id="PS51479">
    <property type="entry name" value="ZF_RTR1"/>
    <property type="match status" value="1"/>
</dbReference>
<dbReference type="GO" id="GO:0008270">
    <property type="term" value="F:zinc ion binding"/>
    <property type="evidence" value="ECO:0007669"/>
    <property type="project" value="UniProtKB-KW"/>
</dbReference>
<dbReference type="GO" id="GO:0005737">
    <property type="term" value="C:cytoplasm"/>
    <property type="evidence" value="ECO:0007669"/>
    <property type="project" value="TreeGrafter"/>
</dbReference>
<dbReference type="GO" id="GO:0008420">
    <property type="term" value="F:RNA polymerase II CTD heptapeptide repeat phosphatase activity"/>
    <property type="evidence" value="ECO:0007669"/>
    <property type="project" value="UniProtKB-UniRule"/>
</dbReference>
<evidence type="ECO:0000313" key="16">
    <source>
        <dbReference type="Proteomes" id="UP000799440"/>
    </source>
</evidence>
<evidence type="ECO:0000256" key="6">
    <source>
        <dbReference type="ARBA" id="ARBA00022833"/>
    </source>
</evidence>
<keyword evidence="7 12" id="KW-0904">Protein phosphatase</keyword>